<reference evidence="2" key="1">
    <citation type="journal article" date="2019" name="bioRxiv">
        <title>The Genome of the Zebra Mussel, Dreissena polymorpha: A Resource for Invasive Species Research.</title>
        <authorList>
            <person name="McCartney M.A."/>
            <person name="Auch B."/>
            <person name="Kono T."/>
            <person name="Mallez S."/>
            <person name="Zhang Y."/>
            <person name="Obille A."/>
            <person name="Becker A."/>
            <person name="Abrahante J.E."/>
            <person name="Garbe J."/>
            <person name="Badalamenti J.P."/>
            <person name="Herman A."/>
            <person name="Mangelson H."/>
            <person name="Liachko I."/>
            <person name="Sullivan S."/>
            <person name="Sone E.D."/>
            <person name="Koren S."/>
            <person name="Silverstein K.A.T."/>
            <person name="Beckman K.B."/>
            <person name="Gohl D.M."/>
        </authorList>
    </citation>
    <scope>NUCLEOTIDE SEQUENCE</scope>
    <source>
        <strain evidence="2">Duluth1</strain>
        <tissue evidence="2">Whole animal</tissue>
    </source>
</reference>
<evidence type="ECO:0000313" key="2">
    <source>
        <dbReference type="EMBL" id="KAH3773671.1"/>
    </source>
</evidence>
<evidence type="ECO:0000313" key="3">
    <source>
        <dbReference type="Proteomes" id="UP000828390"/>
    </source>
</evidence>
<evidence type="ECO:0000256" key="1">
    <source>
        <dbReference type="SAM" id="MobiDB-lite"/>
    </source>
</evidence>
<feature type="compositionally biased region" description="Polar residues" evidence="1">
    <location>
        <begin position="1"/>
        <end position="18"/>
    </location>
</feature>
<comment type="caution">
    <text evidence="2">The sequence shown here is derived from an EMBL/GenBank/DDBJ whole genome shotgun (WGS) entry which is preliminary data.</text>
</comment>
<dbReference type="EMBL" id="JAIWYP010000009">
    <property type="protein sequence ID" value="KAH3773671.1"/>
    <property type="molecule type" value="Genomic_DNA"/>
</dbReference>
<sequence length="77" mass="8495">MQTPQQQAVAQSTDSRLCNTAAADPEPVWPQRQPDQAVRAEPGCTVHQFMQQQQVLVSLCDFCNSIVYAPARVAYSS</sequence>
<feature type="region of interest" description="Disordered" evidence="1">
    <location>
        <begin position="1"/>
        <end position="32"/>
    </location>
</feature>
<accession>A0A9D4E5Q7</accession>
<reference evidence="2" key="2">
    <citation type="submission" date="2020-11" db="EMBL/GenBank/DDBJ databases">
        <authorList>
            <person name="McCartney M.A."/>
            <person name="Auch B."/>
            <person name="Kono T."/>
            <person name="Mallez S."/>
            <person name="Becker A."/>
            <person name="Gohl D.M."/>
            <person name="Silverstein K.A.T."/>
            <person name="Koren S."/>
            <person name="Bechman K.B."/>
            <person name="Herman A."/>
            <person name="Abrahante J.E."/>
            <person name="Garbe J."/>
        </authorList>
    </citation>
    <scope>NUCLEOTIDE SEQUENCE</scope>
    <source>
        <strain evidence="2">Duluth1</strain>
        <tissue evidence="2">Whole animal</tissue>
    </source>
</reference>
<protein>
    <submittedName>
        <fullName evidence="2">Uncharacterized protein</fullName>
    </submittedName>
</protein>
<proteinExistence type="predicted"/>
<gene>
    <name evidence="2" type="ORF">DPMN_175039</name>
</gene>
<name>A0A9D4E5Q7_DREPO</name>
<keyword evidence="3" id="KW-1185">Reference proteome</keyword>
<dbReference type="Proteomes" id="UP000828390">
    <property type="component" value="Unassembled WGS sequence"/>
</dbReference>
<organism evidence="2 3">
    <name type="scientific">Dreissena polymorpha</name>
    <name type="common">Zebra mussel</name>
    <name type="synonym">Mytilus polymorpha</name>
    <dbReference type="NCBI Taxonomy" id="45954"/>
    <lineage>
        <taxon>Eukaryota</taxon>
        <taxon>Metazoa</taxon>
        <taxon>Spiralia</taxon>
        <taxon>Lophotrochozoa</taxon>
        <taxon>Mollusca</taxon>
        <taxon>Bivalvia</taxon>
        <taxon>Autobranchia</taxon>
        <taxon>Heteroconchia</taxon>
        <taxon>Euheterodonta</taxon>
        <taxon>Imparidentia</taxon>
        <taxon>Neoheterodontei</taxon>
        <taxon>Myida</taxon>
        <taxon>Dreissenoidea</taxon>
        <taxon>Dreissenidae</taxon>
        <taxon>Dreissena</taxon>
    </lineage>
</organism>
<dbReference type="AlphaFoldDB" id="A0A9D4E5Q7"/>